<proteinExistence type="predicted"/>
<gene>
    <name evidence="2" type="ORF">M513_08969</name>
    <name evidence="3" type="ORF">M514_08969</name>
</gene>
<dbReference type="AlphaFoldDB" id="A0A085LYT4"/>
<keyword evidence="4" id="KW-1185">Reference proteome</keyword>
<evidence type="ECO:0000313" key="4">
    <source>
        <dbReference type="Proteomes" id="UP000030764"/>
    </source>
</evidence>
<evidence type="ECO:0000313" key="2">
    <source>
        <dbReference type="EMBL" id="KFD50130.1"/>
    </source>
</evidence>
<dbReference type="EMBL" id="KL363258">
    <property type="protein sequence ID" value="KFD50130.1"/>
    <property type="molecule type" value="Genomic_DNA"/>
</dbReference>
<evidence type="ECO:0000256" key="1">
    <source>
        <dbReference type="SAM" id="MobiDB-lite"/>
    </source>
</evidence>
<dbReference type="Proteomes" id="UP000030764">
    <property type="component" value="Unassembled WGS sequence"/>
</dbReference>
<evidence type="ECO:0000313" key="3">
    <source>
        <dbReference type="EMBL" id="KFD70013.1"/>
    </source>
</evidence>
<sequence length="447" mass="50789">MGPRQVSNFVRIRLCIRYALREGSGDLISAWKLLYGVDLNELPTVKDVLSNVSERLDLGNFQLSIFSKDYEIPTWCSSQVFDWDDELDIWILPPTLAGQKRNVTFPSPKLINTDSSAKNLENVEQFASKRRGQFRNKELVVEQRAFVTPSENGAKPVRSKRNLEKVYDKVSDGDVQLLQNTEDTKVRRHFSRTSANVRKVAKRADPKNPGHFYFLSDSDVSEKGDDEDKVTCCVSFSNDGSVKKLKLTGKETVKDLSNIALPYEMPKKKKKKMLKRQRGAIQQDNVSFLLQKISSSESTSNADNQPAELQFDQEGSTAAVENNTEKETGKKALSKENNVDKRCSDKIIDQQWPSDTTQPIPLDPLNLRAAATIQFKVMELDDHLESYLSDWKQAQVVFYNPKTNEVILKGFSQRTPAMFDVEDHSDNLEALTLIPWNLLHDVRIVDP</sequence>
<organism evidence="2 4">
    <name type="scientific">Trichuris suis</name>
    <name type="common">pig whipworm</name>
    <dbReference type="NCBI Taxonomy" id="68888"/>
    <lineage>
        <taxon>Eukaryota</taxon>
        <taxon>Metazoa</taxon>
        <taxon>Ecdysozoa</taxon>
        <taxon>Nematoda</taxon>
        <taxon>Enoplea</taxon>
        <taxon>Dorylaimia</taxon>
        <taxon>Trichinellida</taxon>
        <taxon>Trichuridae</taxon>
        <taxon>Trichuris</taxon>
    </lineage>
</organism>
<protein>
    <recommendedName>
        <fullName evidence="5">Coilin</fullName>
    </recommendedName>
</protein>
<feature type="compositionally biased region" description="Polar residues" evidence="1">
    <location>
        <begin position="313"/>
        <end position="322"/>
    </location>
</feature>
<evidence type="ECO:0008006" key="5">
    <source>
        <dbReference type="Google" id="ProtNLM"/>
    </source>
</evidence>
<dbReference type="Proteomes" id="UP000030758">
    <property type="component" value="Unassembled WGS sequence"/>
</dbReference>
<dbReference type="EMBL" id="KL367491">
    <property type="protein sequence ID" value="KFD70013.1"/>
    <property type="molecule type" value="Genomic_DNA"/>
</dbReference>
<accession>A0A085LYT4</accession>
<reference evidence="2 4" key="1">
    <citation type="journal article" date="2014" name="Nat. Genet.">
        <title>Genome and transcriptome of the porcine whipworm Trichuris suis.</title>
        <authorList>
            <person name="Jex A.R."/>
            <person name="Nejsum P."/>
            <person name="Schwarz E.M."/>
            <person name="Hu L."/>
            <person name="Young N.D."/>
            <person name="Hall R.S."/>
            <person name="Korhonen P.K."/>
            <person name="Liao S."/>
            <person name="Thamsborg S."/>
            <person name="Xia J."/>
            <person name="Xu P."/>
            <person name="Wang S."/>
            <person name="Scheerlinck J.P."/>
            <person name="Hofmann A."/>
            <person name="Sternberg P.W."/>
            <person name="Wang J."/>
            <person name="Gasser R.B."/>
        </authorList>
    </citation>
    <scope>NUCLEOTIDE SEQUENCE [LARGE SCALE GENOMIC DNA]</scope>
    <source>
        <strain evidence="3">DCEP-RM93F</strain>
        <strain evidence="2">DCEP-RM93M</strain>
    </source>
</reference>
<feature type="compositionally biased region" description="Basic and acidic residues" evidence="1">
    <location>
        <begin position="323"/>
        <end position="337"/>
    </location>
</feature>
<feature type="region of interest" description="Disordered" evidence="1">
    <location>
        <begin position="312"/>
        <end position="337"/>
    </location>
</feature>
<name>A0A085LYT4_9BILA</name>